<evidence type="ECO:0000313" key="1">
    <source>
        <dbReference type="EMBL" id="KRO15886.1"/>
    </source>
</evidence>
<dbReference type="PATRIC" id="fig|1293598.4.peg.2167"/>
<protein>
    <submittedName>
        <fullName evidence="1">Uncharacterized protein</fullName>
    </submittedName>
</protein>
<comment type="caution">
    <text evidence="1">The sequence shown here is derived from an EMBL/GenBank/DDBJ whole genome shotgun (WGS) entry which is preliminary data.</text>
</comment>
<keyword evidence="2" id="KW-1185">Reference proteome</keyword>
<dbReference type="Proteomes" id="UP000050969">
    <property type="component" value="Unassembled WGS sequence"/>
</dbReference>
<proteinExistence type="predicted"/>
<evidence type="ECO:0000313" key="2">
    <source>
        <dbReference type="Proteomes" id="UP000050969"/>
    </source>
</evidence>
<dbReference type="RefSeq" id="WP_056993199.1">
    <property type="nucleotide sequence ID" value="NZ_JQCE01000058.1"/>
</dbReference>
<dbReference type="AlphaFoldDB" id="A0A0R2MQJ7"/>
<reference evidence="1 2" key="1">
    <citation type="journal article" date="2015" name="Genome Announc.">
        <title>Expanding the biotechnology potential of lactobacilli through comparative genomics of 213 strains and associated genera.</title>
        <authorList>
            <person name="Sun Z."/>
            <person name="Harris H.M."/>
            <person name="McCann A."/>
            <person name="Guo C."/>
            <person name="Argimon S."/>
            <person name="Zhang W."/>
            <person name="Yang X."/>
            <person name="Jeffery I.B."/>
            <person name="Cooney J.C."/>
            <person name="Kagawa T.F."/>
            <person name="Liu W."/>
            <person name="Song Y."/>
            <person name="Salvetti E."/>
            <person name="Wrobel A."/>
            <person name="Rasinkangas P."/>
            <person name="Parkhill J."/>
            <person name="Rea M.C."/>
            <person name="O'Sullivan O."/>
            <person name="Ritari J."/>
            <person name="Douillard F.P."/>
            <person name="Paul Ross R."/>
            <person name="Yang R."/>
            <person name="Briner A.E."/>
            <person name="Felis G.E."/>
            <person name="de Vos W.M."/>
            <person name="Barrangou R."/>
            <person name="Klaenhammer T.R."/>
            <person name="Caufield P.W."/>
            <person name="Cui Y."/>
            <person name="Zhang H."/>
            <person name="O'Toole P.W."/>
        </authorList>
    </citation>
    <scope>NUCLEOTIDE SEQUENCE [LARGE SCALE GENOMIC DNA]</scope>
    <source>
        <strain evidence="1 2">DSM 24301</strain>
    </source>
</reference>
<accession>A0A0R2MQJ7</accession>
<sequence length="346" mass="40305">MKKFVVPTGDWLSERQSADYKKLVNQLNTRMSPFAQIKRPVQHLLEQYAVQAKVLNSMNIPFANSIAASALSSAIPVDAVVEYSRRQSEQYAKIAQTFSQSIYSQLPIFKSIPDSALTAVLTAVRQNIETIANRVQFNPKSFDVRQLEEYGWALPLPLTAKSVLFEAKRRSKIEFDQYMYKQYTRRNCEVLVTTLYQWADGYVESEYKDLCKQMAELLEQDWTKYKLCVSNLFMLMERAGIIFDNGTVQVKWTFGYTSIRHILNNNKIEEWIFTEAANSALRLLRPLYESEDFSQLNGINVFTRHSYMHGRFPPDRVTFAMFIRLVNQMDILISFYKDYKVQITND</sequence>
<dbReference type="EMBL" id="JQCE01000058">
    <property type="protein sequence ID" value="KRO15886.1"/>
    <property type="molecule type" value="Genomic_DNA"/>
</dbReference>
<name>A0A0R2MQJ7_9LACO</name>
<gene>
    <name evidence="1" type="ORF">IV56_GL002076</name>
</gene>
<organism evidence="1 2">
    <name type="scientific">Lacticaseibacillus saniviri JCM 17471 = DSM 24301</name>
    <dbReference type="NCBI Taxonomy" id="1293598"/>
    <lineage>
        <taxon>Bacteria</taxon>
        <taxon>Bacillati</taxon>
        <taxon>Bacillota</taxon>
        <taxon>Bacilli</taxon>
        <taxon>Lactobacillales</taxon>
        <taxon>Lactobacillaceae</taxon>
        <taxon>Lacticaseibacillus</taxon>
    </lineage>
</organism>